<gene>
    <name evidence="4" type="ORF">SAMN05660835_00150</name>
</gene>
<evidence type="ECO:0000256" key="2">
    <source>
        <dbReference type="ARBA" id="ARBA00022840"/>
    </source>
</evidence>
<keyword evidence="5" id="KW-1185">Reference proteome</keyword>
<sequence length="237" mass="26924">MSRAKPVFGNNKELTLIVNSVYDVTEFDYKGELDFDSKINIDGFQQFIAYNKKMLEILDFVSHIALVDSTVLITGETGTGKEVLAKLIHSLSKRKNKPFIKLNCAAIPENLIETELFGYEPGAFTGASSRGKKGFFEIANNSTLFLDEIGELPLNTQAKLLQVLQDKKFTKVGSPKLIEVDVRIIAATNRKLEEMMEKNLFRQDLYYRLNVIPIDLPPLRERLDDIEPISTYIVQRM</sequence>
<keyword evidence="2" id="KW-0067">ATP-binding</keyword>
<dbReference type="GO" id="GO:0006355">
    <property type="term" value="P:regulation of DNA-templated transcription"/>
    <property type="evidence" value="ECO:0007669"/>
    <property type="project" value="InterPro"/>
</dbReference>
<name>A0A1G6HXR7_9BACT</name>
<protein>
    <submittedName>
        <fullName evidence="4">Sigma-54 interaction domain-containing protein</fullName>
    </submittedName>
</protein>
<dbReference type="PROSITE" id="PS00675">
    <property type="entry name" value="SIGMA54_INTERACT_1"/>
    <property type="match status" value="1"/>
</dbReference>
<evidence type="ECO:0000313" key="4">
    <source>
        <dbReference type="EMBL" id="SDB98943.1"/>
    </source>
</evidence>
<dbReference type="OrthoDB" id="9814761at2"/>
<dbReference type="EMBL" id="FMYU01000001">
    <property type="protein sequence ID" value="SDB98943.1"/>
    <property type="molecule type" value="Genomic_DNA"/>
</dbReference>
<keyword evidence="1" id="KW-0547">Nucleotide-binding</keyword>
<dbReference type="FunFam" id="3.40.50.300:FF:000006">
    <property type="entry name" value="DNA-binding transcriptional regulator NtrC"/>
    <property type="match status" value="1"/>
</dbReference>
<evidence type="ECO:0000256" key="1">
    <source>
        <dbReference type="ARBA" id="ARBA00022741"/>
    </source>
</evidence>
<dbReference type="SUPFAM" id="SSF52540">
    <property type="entry name" value="P-loop containing nucleoside triphosphate hydrolases"/>
    <property type="match status" value="1"/>
</dbReference>
<dbReference type="CDD" id="cd00009">
    <property type="entry name" value="AAA"/>
    <property type="match status" value="1"/>
</dbReference>
<dbReference type="PANTHER" id="PTHR32071">
    <property type="entry name" value="TRANSCRIPTIONAL REGULATORY PROTEIN"/>
    <property type="match status" value="1"/>
</dbReference>
<proteinExistence type="predicted"/>
<dbReference type="Pfam" id="PF00158">
    <property type="entry name" value="Sigma54_activat"/>
    <property type="match status" value="1"/>
</dbReference>
<dbReference type="SMART" id="SM00382">
    <property type="entry name" value="AAA"/>
    <property type="match status" value="1"/>
</dbReference>
<dbReference type="Proteomes" id="UP000199411">
    <property type="component" value="Unassembled WGS sequence"/>
</dbReference>
<dbReference type="PROSITE" id="PS50045">
    <property type="entry name" value="SIGMA54_INTERACT_4"/>
    <property type="match status" value="1"/>
</dbReference>
<dbReference type="GO" id="GO:0005524">
    <property type="term" value="F:ATP binding"/>
    <property type="evidence" value="ECO:0007669"/>
    <property type="project" value="UniProtKB-KW"/>
</dbReference>
<dbReference type="InterPro" id="IPR027417">
    <property type="entry name" value="P-loop_NTPase"/>
</dbReference>
<dbReference type="RefSeq" id="WP_092127467.1">
    <property type="nucleotide sequence ID" value="NZ_FMYU01000001.1"/>
</dbReference>
<reference evidence="5" key="1">
    <citation type="submission" date="2016-10" db="EMBL/GenBank/DDBJ databases">
        <authorList>
            <person name="Varghese N."/>
            <person name="Submissions S."/>
        </authorList>
    </citation>
    <scope>NUCLEOTIDE SEQUENCE [LARGE SCALE GENOMIC DNA]</scope>
    <source>
        <strain evidence="5">DSM 8415</strain>
    </source>
</reference>
<dbReference type="InterPro" id="IPR003593">
    <property type="entry name" value="AAA+_ATPase"/>
</dbReference>
<dbReference type="AlphaFoldDB" id="A0A1G6HXR7"/>
<dbReference type="InterPro" id="IPR025662">
    <property type="entry name" value="Sigma_54_int_dom_ATP-bd_1"/>
</dbReference>
<accession>A0A1G6HXR7</accession>
<feature type="domain" description="Sigma-54 factor interaction" evidence="3">
    <location>
        <begin position="47"/>
        <end position="237"/>
    </location>
</feature>
<dbReference type="InterPro" id="IPR002078">
    <property type="entry name" value="Sigma_54_int"/>
</dbReference>
<dbReference type="Gene3D" id="3.40.50.300">
    <property type="entry name" value="P-loop containing nucleotide triphosphate hydrolases"/>
    <property type="match status" value="1"/>
</dbReference>
<evidence type="ECO:0000313" key="5">
    <source>
        <dbReference type="Proteomes" id="UP000199411"/>
    </source>
</evidence>
<organism evidence="4 5">
    <name type="scientific">Desulfurella multipotens</name>
    <dbReference type="NCBI Taxonomy" id="79269"/>
    <lineage>
        <taxon>Bacteria</taxon>
        <taxon>Pseudomonadati</taxon>
        <taxon>Campylobacterota</taxon>
        <taxon>Desulfurellia</taxon>
        <taxon>Desulfurellales</taxon>
        <taxon>Desulfurellaceae</taxon>
        <taxon>Desulfurella</taxon>
    </lineage>
</organism>
<evidence type="ECO:0000259" key="3">
    <source>
        <dbReference type="PROSITE" id="PS50045"/>
    </source>
</evidence>